<reference evidence="2 3" key="1">
    <citation type="submission" date="2019-01" db="EMBL/GenBank/DDBJ databases">
        <title>Sinorhodobacter populi sp. nov. isolated from the symptomatic bark tissue of Populus euramericana canker.</title>
        <authorList>
            <person name="Xu G."/>
        </authorList>
    </citation>
    <scope>NUCLEOTIDE SEQUENCE [LARGE SCALE GENOMIC DNA]</scope>
    <source>
        <strain evidence="2 3">SK2B-1</strain>
    </source>
</reference>
<organism evidence="2 3">
    <name type="scientific">Paenirhodobacter populi</name>
    <dbReference type="NCBI Taxonomy" id="2306993"/>
    <lineage>
        <taxon>Bacteria</taxon>
        <taxon>Pseudomonadati</taxon>
        <taxon>Pseudomonadota</taxon>
        <taxon>Alphaproteobacteria</taxon>
        <taxon>Rhodobacterales</taxon>
        <taxon>Rhodobacter group</taxon>
        <taxon>Paenirhodobacter</taxon>
    </lineage>
</organism>
<dbReference type="Proteomes" id="UP000284476">
    <property type="component" value="Unassembled WGS sequence"/>
</dbReference>
<keyword evidence="1" id="KW-0732">Signal</keyword>
<comment type="caution">
    <text evidence="2">The sequence shown here is derived from an EMBL/GenBank/DDBJ whole genome shotgun (WGS) entry which is preliminary data.</text>
</comment>
<evidence type="ECO:0000313" key="2">
    <source>
        <dbReference type="EMBL" id="RWR20516.1"/>
    </source>
</evidence>
<reference evidence="2 3" key="2">
    <citation type="submission" date="2019-01" db="EMBL/GenBank/DDBJ databases">
        <authorList>
            <person name="Li Y."/>
        </authorList>
    </citation>
    <scope>NUCLEOTIDE SEQUENCE [LARGE SCALE GENOMIC DNA]</scope>
    <source>
        <strain evidence="2 3">SK2B-1</strain>
    </source>
</reference>
<protein>
    <submittedName>
        <fullName evidence="2">Uncharacterized protein</fullName>
    </submittedName>
</protein>
<name>A0A443JKI4_9RHOB</name>
<feature type="chain" id="PRO_5019543216" evidence="1">
    <location>
        <begin position="23"/>
        <end position="151"/>
    </location>
</feature>
<dbReference type="AlphaFoldDB" id="A0A443JKI4"/>
<feature type="signal peptide" evidence="1">
    <location>
        <begin position="1"/>
        <end position="22"/>
    </location>
</feature>
<proteinExistence type="predicted"/>
<dbReference type="EMBL" id="SAUZ01000012">
    <property type="protein sequence ID" value="RWR20516.1"/>
    <property type="molecule type" value="Genomic_DNA"/>
</dbReference>
<dbReference type="RefSeq" id="WP_128208991.1">
    <property type="nucleotide sequence ID" value="NZ_JBHRSO010000019.1"/>
</dbReference>
<sequence>MRNLLLVPLVCLGLLAVSPAVALDPGEMPATASAKAHADLRRAVRADGKLTVEVRFLTDFAGYSGEKIYTDLDETAVHVDAGGQRYPLLRDAAGKPMAPQALELKFNYDPAKNPRVGSWKAVFVAPPAGVNEAVLILPNVAPIGPFPITDR</sequence>
<evidence type="ECO:0000313" key="3">
    <source>
        <dbReference type="Proteomes" id="UP000284476"/>
    </source>
</evidence>
<accession>A0A443JKI4</accession>
<evidence type="ECO:0000256" key="1">
    <source>
        <dbReference type="SAM" id="SignalP"/>
    </source>
</evidence>
<gene>
    <name evidence="2" type="ORF">D2T30_11610</name>
</gene>